<dbReference type="InterPro" id="IPR055530">
    <property type="entry name" value="DUF7104"/>
</dbReference>
<proteinExistence type="predicted"/>
<dbReference type="AlphaFoldDB" id="X0L295"/>
<name>X0L295_FUSOX</name>
<protein>
    <submittedName>
        <fullName evidence="2">Uncharacterized protein</fullName>
    </submittedName>
</protein>
<evidence type="ECO:0000256" key="1">
    <source>
        <dbReference type="SAM" id="MobiDB-lite"/>
    </source>
</evidence>
<dbReference type="Pfam" id="PF23397">
    <property type="entry name" value="DUF7104"/>
    <property type="match status" value="2"/>
</dbReference>
<dbReference type="OrthoDB" id="194358at2759"/>
<dbReference type="HOGENOM" id="CLU_420933_0_0_1"/>
<reference evidence="2" key="2">
    <citation type="submission" date="2012-05" db="EMBL/GenBank/DDBJ databases">
        <title>The Genome Annotation of Fusarium oxysporum Cotton.</title>
        <authorList>
            <consortium name="The Broad Institute Genomics Platform"/>
            <person name="Ma L.-J."/>
            <person name="Corby-Kistler H."/>
            <person name="Broz K."/>
            <person name="Gale L.R."/>
            <person name="Jonkers W."/>
            <person name="O'Donnell K."/>
            <person name="Ploetz R."/>
            <person name="Steinberg C."/>
            <person name="Schwartz D.C."/>
            <person name="VanEtten H."/>
            <person name="Zhou S."/>
            <person name="Young S.K."/>
            <person name="Zeng Q."/>
            <person name="Gargeya S."/>
            <person name="Fitzgerald M."/>
            <person name="Abouelleil A."/>
            <person name="Alvarado L."/>
            <person name="Chapman S.B."/>
            <person name="Gainer-Dewar J."/>
            <person name="Goldberg J."/>
            <person name="Griggs A."/>
            <person name="Gujja S."/>
            <person name="Hansen M."/>
            <person name="Howarth C."/>
            <person name="Imamovic A."/>
            <person name="Ireland A."/>
            <person name="Larimer J."/>
            <person name="McCowan C."/>
            <person name="Murphy C."/>
            <person name="Pearson M."/>
            <person name="Poon T.W."/>
            <person name="Priest M."/>
            <person name="Roberts A."/>
            <person name="Saif S."/>
            <person name="Shea T."/>
            <person name="Sykes S."/>
            <person name="Wortman J."/>
            <person name="Nusbaum C."/>
            <person name="Birren B."/>
        </authorList>
    </citation>
    <scope>NUCLEOTIDE SEQUENCE</scope>
    <source>
        <strain evidence="2">25433</strain>
    </source>
</reference>
<evidence type="ECO:0000313" key="2">
    <source>
        <dbReference type="EMBL" id="EXM20019.1"/>
    </source>
</evidence>
<organism evidence="2">
    <name type="scientific">Fusarium oxysporum f. sp. vasinfectum 25433</name>
    <dbReference type="NCBI Taxonomy" id="1089449"/>
    <lineage>
        <taxon>Eukaryota</taxon>
        <taxon>Fungi</taxon>
        <taxon>Dikarya</taxon>
        <taxon>Ascomycota</taxon>
        <taxon>Pezizomycotina</taxon>
        <taxon>Sordariomycetes</taxon>
        <taxon>Hypocreomycetidae</taxon>
        <taxon>Hypocreales</taxon>
        <taxon>Nectriaceae</taxon>
        <taxon>Fusarium</taxon>
        <taxon>Fusarium oxysporum species complex</taxon>
    </lineage>
</organism>
<gene>
    <name evidence="2" type="ORF">FOTG_12045</name>
</gene>
<reference evidence="2" key="1">
    <citation type="submission" date="2011-11" db="EMBL/GenBank/DDBJ databases">
        <title>The Genome Sequence of Fusarium oxysporum Cotton.</title>
        <authorList>
            <consortium name="The Broad Institute Genome Sequencing Platform"/>
            <person name="Ma L.-J."/>
            <person name="Gale L.R."/>
            <person name="Schwartz D.C."/>
            <person name="Zhou S."/>
            <person name="Corby-Kistler H."/>
            <person name="Young S.K."/>
            <person name="Zeng Q."/>
            <person name="Gargeya S."/>
            <person name="Fitzgerald M."/>
            <person name="Haas B."/>
            <person name="Abouelleil A."/>
            <person name="Alvarado L."/>
            <person name="Arachchi H.M."/>
            <person name="Berlin A."/>
            <person name="Brown A."/>
            <person name="Chapman S.B."/>
            <person name="Chen Z."/>
            <person name="Dunbar C."/>
            <person name="Freedman E."/>
            <person name="Gearin G."/>
            <person name="Goldberg J."/>
            <person name="Griggs A."/>
            <person name="Gujja S."/>
            <person name="Heiman D."/>
            <person name="Howarth C."/>
            <person name="Larson L."/>
            <person name="Lui A."/>
            <person name="MacDonald P.J.P."/>
            <person name="Montmayeur A."/>
            <person name="Murphy C."/>
            <person name="Neiman D."/>
            <person name="Pearson M."/>
            <person name="Priest M."/>
            <person name="Roberts A."/>
            <person name="Saif S."/>
            <person name="Shea T."/>
            <person name="Shenoy N."/>
            <person name="Sisk P."/>
            <person name="Stolte C."/>
            <person name="Sykes S."/>
            <person name="Wortman J."/>
            <person name="Nusbaum C."/>
            <person name="Birren B."/>
        </authorList>
    </citation>
    <scope>NUCLEOTIDE SEQUENCE [LARGE SCALE GENOMIC DNA]</scope>
    <source>
        <strain evidence="2">25433</strain>
    </source>
</reference>
<feature type="region of interest" description="Disordered" evidence="1">
    <location>
        <begin position="245"/>
        <end position="273"/>
    </location>
</feature>
<feature type="compositionally biased region" description="Basic and acidic residues" evidence="1">
    <location>
        <begin position="252"/>
        <end position="269"/>
    </location>
</feature>
<sequence>MTFIGPFEGVWSSSTWTLQAAVKVKVFEKSIAYYNVTLPEEDRTRVECLAKLAVAYGCLQEWEKAKNLLEFVIRTGYAQGYNFAQMIDFWTELLFVLKMGGYVYEDKKWQAVQHLLQWKQYGIPIDDGRILELVEFVDDEVTETLLERLEALQVTESAFIAATGNHSSGQELTEMLLRHCDKDAQITQDVIKSAASNSEKHKTLIPLLLSYQGMEFSLDKLTDEAWAILASFTRTRLSLKKEGTEITLTPNSEDKDTKEERKGEIDPKTVESGAEADEETMAFIRAFSKINQITALRTILSAADSRILFPTRRELYRAAFDAQNWEHLEDIFQIIPPSIEGIIGTLVDILMSDDKRAASRLLEIARRGNIGPGKENTVTKEVVSGCSKLIETLTPAELSRFLDYVYHLQVSFTRQHKGDALPTQSAILPAAVSRDQRFLEILVQRNIVSVRMRPVTISRSARQIEKLLTEQQTDRIYGKERFPFEGMPDWPLYCAIVFTFDPRAIAFLCRAGARINADSDISEQQRKPAIISKLEYIPTLRDARRDYMKLYDMCNTLTKAALNSQSEELSNRGWGAYKYYFYHGVKWEKSFTQAWDSMDGVLGSDADELVHWEGNEWPLALSSKDEWESWRKEVLDILRPFWEYHYPSNPL</sequence>
<dbReference type="EMBL" id="JH657957">
    <property type="protein sequence ID" value="EXM20019.1"/>
    <property type="molecule type" value="Genomic_DNA"/>
</dbReference>
<accession>X0L295</accession>
<dbReference type="Proteomes" id="UP000030701">
    <property type="component" value="Unassembled WGS sequence"/>
</dbReference>